<gene>
    <name evidence="1" type="ORF">CITCOLO1_LOCUS11439</name>
</gene>
<sequence>MEKQRNYVISHNTTSCSSLPPLRRDRASVVTLLDNIAMLGSVDASASHLRVMLKGNKVGNFAMLAPSVATFPPNGCDIILFNALEFSALSSVMGNNTSPSDFWSLFPSFLHKWP</sequence>
<evidence type="ECO:0000313" key="2">
    <source>
        <dbReference type="Proteomes" id="UP001642487"/>
    </source>
</evidence>
<proteinExistence type="predicted"/>
<protein>
    <submittedName>
        <fullName evidence="1">Uncharacterized protein</fullName>
    </submittedName>
</protein>
<evidence type="ECO:0000313" key="1">
    <source>
        <dbReference type="EMBL" id="CAK9319434.1"/>
    </source>
</evidence>
<dbReference type="Proteomes" id="UP001642487">
    <property type="component" value="Chromosome 4"/>
</dbReference>
<name>A0ABP0YGB5_9ROSI</name>
<dbReference type="EMBL" id="OZ021738">
    <property type="protein sequence ID" value="CAK9319434.1"/>
    <property type="molecule type" value="Genomic_DNA"/>
</dbReference>
<accession>A0ABP0YGB5</accession>
<keyword evidence="2" id="KW-1185">Reference proteome</keyword>
<organism evidence="1 2">
    <name type="scientific">Citrullus colocynthis</name>
    <name type="common">colocynth</name>
    <dbReference type="NCBI Taxonomy" id="252529"/>
    <lineage>
        <taxon>Eukaryota</taxon>
        <taxon>Viridiplantae</taxon>
        <taxon>Streptophyta</taxon>
        <taxon>Embryophyta</taxon>
        <taxon>Tracheophyta</taxon>
        <taxon>Spermatophyta</taxon>
        <taxon>Magnoliopsida</taxon>
        <taxon>eudicotyledons</taxon>
        <taxon>Gunneridae</taxon>
        <taxon>Pentapetalae</taxon>
        <taxon>rosids</taxon>
        <taxon>fabids</taxon>
        <taxon>Cucurbitales</taxon>
        <taxon>Cucurbitaceae</taxon>
        <taxon>Benincaseae</taxon>
        <taxon>Citrullus</taxon>
    </lineage>
</organism>
<reference evidence="1 2" key="1">
    <citation type="submission" date="2024-03" db="EMBL/GenBank/DDBJ databases">
        <authorList>
            <person name="Gkanogiannis A."/>
            <person name="Becerra Lopez-Lavalle L."/>
        </authorList>
    </citation>
    <scope>NUCLEOTIDE SEQUENCE [LARGE SCALE GENOMIC DNA]</scope>
</reference>